<comment type="caution">
    <text evidence="1">The sequence shown here is derived from an EMBL/GenBank/DDBJ whole genome shotgun (WGS) entry which is preliminary data.</text>
</comment>
<dbReference type="AlphaFoldDB" id="A0A8I1L0D1"/>
<evidence type="ECO:0000313" key="1">
    <source>
        <dbReference type="EMBL" id="MBK1446521.1"/>
    </source>
</evidence>
<protein>
    <submittedName>
        <fullName evidence="1">Uncharacterized protein</fullName>
    </submittedName>
</protein>
<reference evidence="1" key="1">
    <citation type="submission" date="2020-12" db="EMBL/GenBank/DDBJ databases">
        <authorList>
            <person name="Chopjitt P."/>
        </authorList>
    </citation>
    <scope>NUCLEOTIDE SEQUENCE</scope>
    <source>
        <strain evidence="1">AP1</strain>
    </source>
</reference>
<sequence>MTEKPYIGVKAQSIEESCAFQGALFLQGYEWSGSGKRFTDHTNFYARKHDKTLITCYHDPSIDEESEFLTLDQINGTQPPALEQVLKIHEEMLETNSYCYFELAYTRNTDWMVWICSNAREADPNRKVLLRGQGLTPEEAAQNALINYEGTKNVPTT</sequence>
<gene>
    <name evidence="1" type="ORF">JDA50_19170</name>
</gene>
<proteinExistence type="predicted"/>
<organism evidence="1 2">
    <name type="scientific">Acinetobacter pittii</name>
    <name type="common">Acinetobacter genomosp. 3</name>
    <dbReference type="NCBI Taxonomy" id="48296"/>
    <lineage>
        <taxon>Bacteria</taxon>
        <taxon>Pseudomonadati</taxon>
        <taxon>Pseudomonadota</taxon>
        <taxon>Gammaproteobacteria</taxon>
        <taxon>Moraxellales</taxon>
        <taxon>Moraxellaceae</taxon>
        <taxon>Acinetobacter</taxon>
        <taxon>Acinetobacter calcoaceticus/baumannii complex</taxon>
    </lineage>
</organism>
<accession>A0A8I1L0D1</accession>
<dbReference type="RefSeq" id="WP_079377101.1">
    <property type="nucleotide sequence ID" value="NZ_AP024798.1"/>
</dbReference>
<evidence type="ECO:0000313" key="2">
    <source>
        <dbReference type="Proteomes" id="UP000660083"/>
    </source>
</evidence>
<name>A0A8I1L0D1_ACIPI</name>
<dbReference type="Proteomes" id="UP000660083">
    <property type="component" value="Unassembled WGS sequence"/>
</dbReference>
<dbReference type="EMBL" id="JAEFCT010000021">
    <property type="protein sequence ID" value="MBK1446521.1"/>
    <property type="molecule type" value="Genomic_DNA"/>
</dbReference>